<dbReference type="EMBL" id="UINC01086302">
    <property type="protein sequence ID" value="SVC34638.1"/>
    <property type="molecule type" value="Genomic_DNA"/>
</dbReference>
<gene>
    <name evidence="3" type="ORF">METZ01_LOCUS287492</name>
</gene>
<dbReference type="InterPro" id="IPR036979">
    <property type="entry name" value="CM_dom_sf"/>
</dbReference>
<dbReference type="Pfam" id="PF01817">
    <property type="entry name" value="CM_2"/>
    <property type="match status" value="1"/>
</dbReference>
<dbReference type="GO" id="GO:0004106">
    <property type="term" value="F:chorismate mutase activity"/>
    <property type="evidence" value="ECO:0007669"/>
    <property type="project" value="InterPro"/>
</dbReference>
<dbReference type="Pfam" id="PF00800">
    <property type="entry name" value="PDT"/>
    <property type="match status" value="1"/>
</dbReference>
<dbReference type="AlphaFoldDB" id="A0A382LCV0"/>
<dbReference type="NCBIfam" id="TIGR01807">
    <property type="entry name" value="CM_P2"/>
    <property type="match status" value="1"/>
</dbReference>
<sequence>MKEKTLKNLRSEIDALDNKIQLLIASRADLAAQVAKVKKESNTQSAFYRPEREAQVLSRVIERNQSLLKDKDIALIFREIMSACLAIEQPLKVAFLGPEGTFTQEAALKHFGHGVSTLDCGTIDEIFHQVETDNVHYGV</sequence>
<dbReference type="GO" id="GO:0004664">
    <property type="term" value="F:prephenate dehydratase activity"/>
    <property type="evidence" value="ECO:0007669"/>
    <property type="project" value="InterPro"/>
</dbReference>
<dbReference type="SUPFAM" id="SSF48600">
    <property type="entry name" value="Chorismate mutase II"/>
    <property type="match status" value="1"/>
</dbReference>
<protein>
    <recommendedName>
        <fullName evidence="4">Prephenate dehydratase</fullName>
    </recommendedName>
</protein>
<evidence type="ECO:0000313" key="3">
    <source>
        <dbReference type="EMBL" id="SVC34638.1"/>
    </source>
</evidence>
<dbReference type="GO" id="GO:0009094">
    <property type="term" value="P:L-phenylalanine biosynthetic process"/>
    <property type="evidence" value="ECO:0007669"/>
    <property type="project" value="InterPro"/>
</dbReference>
<dbReference type="InterPro" id="IPR010957">
    <property type="entry name" value="G/b/e-P-prot_chorismate_mutase"/>
</dbReference>
<dbReference type="InterPro" id="IPR001086">
    <property type="entry name" value="Preph_deHydtase"/>
</dbReference>
<name>A0A382LCV0_9ZZZZ</name>
<feature type="non-terminal residue" evidence="3">
    <location>
        <position position="139"/>
    </location>
</feature>
<dbReference type="SMART" id="SM00830">
    <property type="entry name" value="CM_2"/>
    <property type="match status" value="1"/>
</dbReference>
<feature type="domain" description="Prephenate dehydratase" evidence="2">
    <location>
        <begin position="92"/>
        <end position="139"/>
    </location>
</feature>
<dbReference type="Gene3D" id="3.40.190.10">
    <property type="entry name" value="Periplasmic binding protein-like II"/>
    <property type="match status" value="1"/>
</dbReference>
<feature type="domain" description="Chorismate mutase" evidence="1">
    <location>
        <begin position="1"/>
        <end position="92"/>
    </location>
</feature>
<dbReference type="PROSITE" id="PS51168">
    <property type="entry name" value="CHORISMATE_MUT_2"/>
    <property type="match status" value="1"/>
</dbReference>
<dbReference type="GO" id="GO:0046417">
    <property type="term" value="P:chorismate metabolic process"/>
    <property type="evidence" value="ECO:0007669"/>
    <property type="project" value="InterPro"/>
</dbReference>
<accession>A0A382LCV0</accession>
<dbReference type="SUPFAM" id="SSF53850">
    <property type="entry name" value="Periplasmic binding protein-like II"/>
    <property type="match status" value="1"/>
</dbReference>
<dbReference type="InterPro" id="IPR036263">
    <property type="entry name" value="Chorismate_II_sf"/>
</dbReference>
<evidence type="ECO:0008006" key="4">
    <source>
        <dbReference type="Google" id="ProtNLM"/>
    </source>
</evidence>
<proteinExistence type="predicted"/>
<evidence type="ECO:0000259" key="2">
    <source>
        <dbReference type="PROSITE" id="PS51171"/>
    </source>
</evidence>
<organism evidence="3">
    <name type="scientific">marine metagenome</name>
    <dbReference type="NCBI Taxonomy" id="408172"/>
    <lineage>
        <taxon>unclassified sequences</taxon>
        <taxon>metagenomes</taxon>
        <taxon>ecological metagenomes</taxon>
    </lineage>
</organism>
<evidence type="ECO:0000259" key="1">
    <source>
        <dbReference type="PROSITE" id="PS51168"/>
    </source>
</evidence>
<dbReference type="PROSITE" id="PS51171">
    <property type="entry name" value="PREPHENATE_DEHYDR_3"/>
    <property type="match status" value="1"/>
</dbReference>
<reference evidence="3" key="1">
    <citation type="submission" date="2018-05" db="EMBL/GenBank/DDBJ databases">
        <authorList>
            <person name="Lanie J.A."/>
            <person name="Ng W.-L."/>
            <person name="Kazmierczak K.M."/>
            <person name="Andrzejewski T.M."/>
            <person name="Davidsen T.M."/>
            <person name="Wayne K.J."/>
            <person name="Tettelin H."/>
            <person name="Glass J.I."/>
            <person name="Rusch D."/>
            <person name="Podicherti R."/>
            <person name="Tsui H.-C.T."/>
            <person name="Winkler M.E."/>
        </authorList>
    </citation>
    <scope>NUCLEOTIDE SEQUENCE</scope>
</reference>
<dbReference type="InterPro" id="IPR002701">
    <property type="entry name" value="CM_II_prokaryot"/>
</dbReference>
<dbReference type="Gene3D" id="1.20.59.10">
    <property type="entry name" value="Chorismate mutase"/>
    <property type="match status" value="1"/>
</dbReference>
<dbReference type="GO" id="GO:0005737">
    <property type="term" value="C:cytoplasm"/>
    <property type="evidence" value="ECO:0007669"/>
    <property type="project" value="InterPro"/>
</dbReference>